<evidence type="ECO:0000313" key="8">
    <source>
        <dbReference type="Proteomes" id="UP000694920"/>
    </source>
</evidence>
<dbReference type="GO" id="GO:0030488">
    <property type="term" value="P:tRNA methylation"/>
    <property type="evidence" value="ECO:0007669"/>
    <property type="project" value="InterPro"/>
</dbReference>
<evidence type="ECO:0000256" key="4">
    <source>
        <dbReference type="ARBA" id="ARBA00022694"/>
    </source>
</evidence>
<dbReference type="GO" id="GO:0005634">
    <property type="term" value="C:nucleus"/>
    <property type="evidence" value="ECO:0007669"/>
    <property type="project" value="UniProtKB-SubCell"/>
</dbReference>
<dbReference type="Pfam" id="PF04189">
    <property type="entry name" value="Gcd10p"/>
    <property type="match status" value="2"/>
</dbReference>
<sequence length="403" mass="45108">MSAADTLRQDIIAVGSYVIVQRQKYRKLYKLPAENGGGNMLALGKERVEMSAIIGKPFWTTFKMIPTNSNKKLTNGKSYRLEEVHAAESLDDLKDLLPSGMDNRKITDDGTSQKLSTQEIMELREAGKSGREIEIYFQQDHVKIGSLRMDSLAQILSYCDVKSDGLYLLYDSGSQGLAAASLLTRIGAKTSGRLVYLHPGNMAQTTLIRAMNFSNEQINRLSTVNIYSLMRMYYQDAMESKESFGSRDASGDSSKLVDPDSPEAQIQCNDSPNLLKRKHSDATVSSMVPKKKPKWLSETQSAVDLLKSCKVEGLAILAAKEHPLNIVKGLLPFLGTSRPFVIFHAYREPLQEVYVMLKQRCDVMNIRLLSNFLRSYQVLDDRTHPDILMNDVGGYLLVGYLVN</sequence>
<dbReference type="PANTHER" id="PTHR12945:SF0">
    <property type="entry name" value="TRNA (ADENINE(58)-N(1))-METHYLTRANSFERASE NON-CATALYTIC SUBUNIT TRM6"/>
    <property type="match status" value="1"/>
</dbReference>
<organism evidence="8 9">
    <name type="scientific">Cephus cinctus</name>
    <name type="common">Wheat stem sawfly</name>
    <dbReference type="NCBI Taxonomy" id="211228"/>
    <lineage>
        <taxon>Eukaryota</taxon>
        <taxon>Metazoa</taxon>
        <taxon>Ecdysozoa</taxon>
        <taxon>Arthropoda</taxon>
        <taxon>Hexapoda</taxon>
        <taxon>Insecta</taxon>
        <taxon>Pterygota</taxon>
        <taxon>Neoptera</taxon>
        <taxon>Endopterygota</taxon>
        <taxon>Hymenoptera</taxon>
        <taxon>Cephoidea</taxon>
        <taxon>Cephidae</taxon>
        <taxon>Cephus</taxon>
    </lineage>
</organism>
<comment type="subcellular location">
    <subcellularLocation>
        <location evidence="1">Nucleus</location>
    </subcellularLocation>
</comment>
<dbReference type="PANTHER" id="PTHR12945">
    <property type="entry name" value="TRANSLATION INITIATION FACTOR EIF3-RELATED"/>
    <property type="match status" value="1"/>
</dbReference>
<keyword evidence="4" id="KW-0819">tRNA processing</keyword>
<dbReference type="RefSeq" id="XP_024938012.1">
    <property type="nucleotide sequence ID" value="XM_025082244.1"/>
</dbReference>
<keyword evidence="8" id="KW-1185">Reference proteome</keyword>
<evidence type="ECO:0000313" key="9">
    <source>
        <dbReference type="RefSeq" id="XP_024938012.1"/>
    </source>
</evidence>
<keyword evidence="5" id="KW-0539">Nucleus</keyword>
<comment type="similarity">
    <text evidence="2">Belongs to the TRM6/GCD10 family.</text>
</comment>
<evidence type="ECO:0000256" key="1">
    <source>
        <dbReference type="ARBA" id="ARBA00004123"/>
    </source>
</evidence>
<dbReference type="Proteomes" id="UP000694920">
    <property type="component" value="Unplaced"/>
</dbReference>
<feature type="region of interest" description="Disordered" evidence="7">
    <location>
        <begin position="243"/>
        <end position="268"/>
    </location>
</feature>
<dbReference type="CTD" id="51605"/>
<reference evidence="9" key="1">
    <citation type="submission" date="2025-08" db="UniProtKB">
        <authorList>
            <consortium name="RefSeq"/>
        </authorList>
    </citation>
    <scope>IDENTIFICATION</scope>
</reference>
<protein>
    <recommendedName>
        <fullName evidence="3">tRNA (adenine(58)-N(1))-methyltransferase non-catalytic subunit TRM6</fullName>
    </recommendedName>
    <alternativeName>
        <fullName evidence="6">tRNA(m1A58)-methyltransferase subunit TRM6</fullName>
    </alternativeName>
</protein>
<evidence type="ECO:0000256" key="6">
    <source>
        <dbReference type="ARBA" id="ARBA00032319"/>
    </source>
</evidence>
<name>A0AAJ7RCH4_CEPCN</name>
<evidence type="ECO:0000256" key="7">
    <source>
        <dbReference type="SAM" id="MobiDB-lite"/>
    </source>
</evidence>
<evidence type="ECO:0000256" key="5">
    <source>
        <dbReference type="ARBA" id="ARBA00023242"/>
    </source>
</evidence>
<dbReference type="GO" id="GO:0031515">
    <property type="term" value="C:tRNA (m1A) methyltransferase complex"/>
    <property type="evidence" value="ECO:0007669"/>
    <property type="project" value="InterPro"/>
</dbReference>
<evidence type="ECO:0000256" key="2">
    <source>
        <dbReference type="ARBA" id="ARBA00008320"/>
    </source>
</evidence>
<dbReference type="AlphaFoldDB" id="A0AAJ7RCH4"/>
<gene>
    <name evidence="9" type="primary">LOC107265192</name>
</gene>
<dbReference type="InterPro" id="IPR017423">
    <property type="entry name" value="TRM6"/>
</dbReference>
<proteinExistence type="inferred from homology"/>
<accession>A0AAJ7RCH4</accession>
<evidence type="ECO:0000256" key="3">
    <source>
        <dbReference type="ARBA" id="ARBA00021704"/>
    </source>
</evidence>
<dbReference type="GeneID" id="107265192"/>